<dbReference type="STRING" id="1000565.METUNv1_01523"/>
<feature type="domain" description="Methyl-accepting transducer" evidence="6">
    <location>
        <begin position="116"/>
        <end position="352"/>
    </location>
</feature>
<comment type="caution">
    <text evidence="8">The sequence shown here is derived from an EMBL/GenBank/DDBJ whole genome shotgun (WGS) entry which is preliminary data.</text>
</comment>
<evidence type="ECO:0000256" key="3">
    <source>
        <dbReference type="ARBA" id="ARBA00029447"/>
    </source>
</evidence>
<dbReference type="FunFam" id="1.10.287.950:FF:000001">
    <property type="entry name" value="Methyl-accepting chemotaxis sensory transducer"/>
    <property type="match status" value="1"/>
</dbReference>
<dbReference type="Proteomes" id="UP000005019">
    <property type="component" value="Unassembled WGS sequence"/>
</dbReference>
<dbReference type="eggNOG" id="COG0840">
    <property type="taxonomic scope" value="Bacteria"/>
</dbReference>
<accession>F5RB83</accession>
<keyword evidence="2 4" id="KW-0807">Transducer</keyword>
<evidence type="ECO:0000313" key="8">
    <source>
        <dbReference type="EMBL" id="EGK72219.1"/>
    </source>
</evidence>
<evidence type="ECO:0000256" key="5">
    <source>
        <dbReference type="SAM" id="Phobius"/>
    </source>
</evidence>
<dbReference type="GO" id="GO:0007165">
    <property type="term" value="P:signal transduction"/>
    <property type="evidence" value="ECO:0007669"/>
    <property type="project" value="UniProtKB-KW"/>
</dbReference>
<dbReference type="GO" id="GO:0006935">
    <property type="term" value="P:chemotaxis"/>
    <property type="evidence" value="ECO:0007669"/>
    <property type="project" value="UniProtKB-ARBA"/>
</dbReference>
<dbReference type="SMART" id="SM00283">
    <property type="entry name" value="MA"/>
    <property type="match status" value="1"/>
</dbReference>
<dbReference type="SUPFAM" id="SSF58104">
    <property type="entry name" value="Methyl-accepting chemotaxis protein (MCP) signaling domain"/>
    <property type="match status" value="1"/>
</dbReference>
<comment type="subcellular location">
    <subcellularLocation>
        <location evidence="1">Membrane</location>
    </subcellularLocation>
</comment>
<keyword evidence="5" id="KW-0812">Transmembrane</keyword>
<gene>
    <name evidence="8" type="ORF">METUNv1_01523</name>
</gene>
<dbReference type="PROSITE" id="PS50885">
    <property type="entry name" value="HAMP"/>
    <property type="match status" value="1"/>
</dbReference>
<dbReference type="AlphaFoldDB" id="F5RB83"/>
<evidence type="ECO:0000259" key="6">
    <source>
        <dbReference type="PROSITE" id="PS50111"/>
    </source>
</evidence>
<dbReference type="RefSeq" id="WP_008060421.1">
    <property type="nucleotide sequence ID" value="NZ_AFHG01000042.1"/>
</dbReference>
<dbReference type="EMBL" id="AFHG01000042">
    <property type="protein sequence ID" value="EGK72219.1"/>
    <property type="molecule type" value="Genomic_DNA"/>
</dbReference>
<dbReference type="PANTHER" id="PTHR32089:SF112">
    <property type="entry name" value="LYSOZYME-LIKE PROTEIN-RELATED"/>
    <property type="match status" value="1"/>
</dbReference>
<keyword evidence="5" id="KW-1133">Transmembrane helix</keyword>
<dbReference type="InterPro" id="IPR004089">
    <property type="entry name" value="MCPsignal_dom"/>
</dbReference>
<comment type="similarity">
    <text evidence="3">Belongs to the methyl-accepting chemotaxis (MCP) protein family.</text>
</comment>
<proteinExistence type="inferred from homology"/>
<reference evidence="8 9" key="1">
    <citation type="journal article" date="2011" name="J. Bacteriol.">
        <title>Genome sequence of Methyloversatilis universalis FAM5T, a methylotrophic representative of the order Rhodocyclales.</title>
        <authorList>
            <person name="Kittichotirat W."/>
            <person name="Good N.M."/>
            <person name="Hall R."/>
            <person name="Bringel F."/>
            <person name="Lajus A."/>
            <person name="Medigue C."/>
            <person name="Smalley N.E."/>
            <person name="Beck D."/>
            <person name="Bumgarner R."/>
            <person name="Vuilleumier S."/>
            <person name="Kalyuzhnaya M.G."/>
        </authorList>
    </citation>
    <scope>NUCLEOTIDE SEQUENCE [LARGE SCALE GENOMIC DNA]</scope>
    <source>
        <strain evidence="9">ATCC BAA-1314 / JCM 13912 / FAM5</strain>
    </source>
</reference>
<dbReference type="Gene3D" id="1.10.287.950">
    <property type="entry name" value="Methyl-accepting chemotaxis protein"/>
    <property type="match status" value="1"/>
</dbReference>
<evidence type="ECO:0008006" key="10">
    <source>
        <dbReference type="Google" id="ProtNLM"/>
    </source>
</evidence>
<organism evidence="8 9">
    <name type="scientific">Methyloversatilis universalis (strain ATCC BAA-1314 / DSM 25237 / JCM 13912 / CCUG 52030 / FAM5)</name>
    <dbReference type="NCBI Taxonomy" id="1000565"/>
    <lineage>
        <taxon>Bacteria</taxon>
        <taxon>Pseudomonadati</taxon>
        <taxon>Pseudomonadota</taxon>
        <taxon>Betaproteobacteria</taxon>
        <taxon>Nitrosomonadales</taxon>
        <taxon>Sterolibacteriaceae</taxon>
        <taxon>Methyloversatilis</taxon>
    </lineage>
</organism>
<sequence>MKNMLSIRKAFLFHSIFASVMCVAVFGAQEVLLPGIWGVLAAGSVCAAVIVGVGVWFGRGFGQRAELLVNAMHSLAEGKLNHKLSLSGKDDFAWLGYEYNQACKSFRKLIEKMTVLSSTLTASAEELSRLTTSANETGSQQADRIRTVAEAMEEMTASARQVADLSADMDGIVRDAGDSTRSGKTDLEVSMEGVSRIAREMEESLQVIERLVKDSEEIAKINDVVKDISDQTNLLALNAAIEAARAGEQGRGFAVVADEVRKLAQRTQGSTADIEQIVAKIRHDAQETVERVGQASQRVSGAVTTSRGAVDTFESILNRMDELAHKSGEVATSMREQDTTAHAILRNAGELSALSEDNARGVAQTASQGEAVAASARELEASLRTFQI</sequence>
<name>F5RB83_METUF</name>
<dbReference type="GO" id="GO:0016020">
    <property type="term" value="C:membrane"/>
    <property type="evidence" value="ECO:0007669"/>
    <property type="project" value="UniProtKB-SubCell"/>
</dbReference>
<dbReference type="PROSITE" id="PS50111">
    <property type="entry name" value="CHEMOTAXIS_TRANSDUC_2"/>
    <property type="match status" value="1"/>
</dbReference>
<dbReference type="CDD" id="cd11386">
    <property type="entry name" value="MCP_signal"/>
    <property type="match status" value="1"/>
</dbReference>
<evidence type="ECO:0000256" key="4">
    <source>
        <dbReference type="PROSITE-ProRule" id="PRU00284"/>
    </source>
</evidence>
<dbReference type="InterPro" id="IPR003660">
    <property type="entry name" value="HAMP_dom"/>
</dbReference>
<feature type="domain" description="HAMP" evidence="7">
    <location>
        <begin position="59"/>
        <end position="111"/>
    </location>
</feature>
<evidence type="ECO:0000313" key="9">
    <source>
        <dbReference type="Proteomes" id="UP000005019"/>
    </source>
</evidence>
<evidence type="ECO:0000256" key="1">
    <source>
        <dbReference type="ARBA" id="ARBA00004370"/>
    </source>
</evidence>
<keyword evidence="9" id="KW-1185">Reference proteome</keyword>
<dbReference type="Pfam" id="PF00015">
    <property type="entry name" value="MCPsignal"/>
    <property type="match status" value="1"/>
</dbReference>
<keyword evidence="5" id="KW-0472">Membrane</keyword>
<protein>
    <recommendedName>
        <fullName evidence="10">Methyl-accepting chemotaxis protein</fullName>
    </recommendedName>
</protein>
<feature type="transmembrane region" description="Helical" evidence="5">
    <location>
        <begin position="37"/>
        <end position="57"/>
    </location>
</feature>
<dbReference type="OrthoDB" id="8724845at2"/>
<evidence type="ECO:0000256" key="2">
    <source>
        <dbReference type="ARBA" id="ARBA00023224"/>
    </source>
</evidence>
<dbReference type="PANTHER" id="PTHR32089">
    <property type="entry name" value="METHYL-ACCEPTING CHEMOTAXIS PROTEIN MCPB"/>
    <property type="match status" value="1"/>
</dbReference>
<evidence type="ECO:0000259" key="7">
    <source>
        <dbReference type="PROSITE" id="PS50885"/>
    </source>
</evidence>